<dbReference type="AlphaFoldDB" id="A0A7G8PVI8"/>
<keyword evidence="4" id="KW-1185">Reference proteome</keyword>
<dbReference type="PANTHER" id="PTHR43630:SF2">
    <property type="entry name" value="GLYCOSYLTRANSFERASE"/>
    <property type="match status" value="1"/>
</dbReference>
<organism evidence="3 4">
    <name type="scientific">Constantimarinum furrinae</name>
    <dbReference type="NCBI Taxonomy" id="2562285"/>
    <lineage>
        <taxon>Bacteria</taxon>
        <taxon>Pseudomonadati</taxon>
        <taxon>Bacteroidota</taxon>
        <taxon>Flavobacteriia</taxon>
        <taxon>Flavobacteriales</taxon>
        <taxon>Flavobacteriaceae</taxon>
        <taxon>Altibacter/Constantimarinum group</taxon>
        <taxon>Constantimarinum</taxon>
    </lineage>
</organism>
<dbReference type="Pfam" id="PF00535">
    <property type="entry name" value="Glycos_transf_2"/>
    <property type="match status" value="1"/>
</dbReference>
<evidence type="ECO:0000259" key="2">
    <source>
        <dbReference type="Pfam" id="PF00535"/>
    </source>
</evidence>
<protein>
    <submittedName>
        <fullName evidence="3">Glycosyl transferase family 2</fullName>
    </submittedName>
</protein>
<dbReference type="Proteomes" id="UP000515514">
    <property type="component" value="Chromosome"/>
</dbReference>
<evidence type="ECO:0000256" key="1">
    <source>
        <dbReference type="ARBA" id="ARBA00038494"/>
    </source>
</evidence>
<dbReference type="EMBL" id="CP052909">
    <property type="protein sequence ID" value="QNJ98354.1"/>
    <property type="molecule type" value="Genomic_DNA"/>
</dbReference>
<evidence type="ECO:0000313" key="4">
    <source>
        <dbReference type="Proteomes" id="UP000515514"/>
    </source>
</evidence>
<dbReference type="InterPro" id="IPR029044">
    <property type="entry name" value="Nucleotide-diphossugar_trans"/>
</dbReference>
<sequence>MEIPVKITALAITLNEASHVDSYIKSLWFAEEIIIVDSFSSDDTVALASKYEKVTVYQRTFDNFSAQKNFALSKAKNHWVTFFDLDEEVTDQLSEEILKTLKDPKAIAYFVKRDFWFMGKRIKYSGLQNDAVVRVFNKEHCNYNSNLVHETLETRGKTNTFKEHLPHYTYTSFDDYTAKMHAYSALQARMLYAKKKRPTLFHFLFRPFYRFWNQYLLQLGILDGKEGFILAYVSAFSVFKRYVNLWLLYRKID</sequence>
<gene>
    <name evidence="3" type="ORF">ALE3EI_1805</name>
</gene>
<dbReference type="GO" id="GO:0016740">
    <property type="term" value="F:transferase activity"/>
    <property type="evidence" value="ECO:0007669"/>
    <property type="project" value="UniProtKB-KW"/>
</dbReference>
<dbReference type="Gene3D" id="3.90.550.10">
    <property type="entry name" value="Spore Coat Polysaccharide Biosynthesis Protein SpsA, Chain A"/>
    <property type="match status" value="1"/>
</dbReference>
<reference evidence="3 4" key="1">
    <citation type="submission" date="2020-04" db="EMBL/GenBank/DDBJ databases">
        <title>Genome sequence of Altibacter aquimarinus strain ALE3EI.</title>
        <authorList>
            <person name="Oh H.-M."/>
            <person name="Jang D."/>
        </authorList>
    </citation>
    <scope>NUCLEOTIDE SEQUENCE [LARGE SCALE GENOMIC DNA]</scope>
    <source>
        <strain evidence="3 4">ALE3EI</strain>
    </source>
</reference>
<feature type="domain" description="Glycosyltransferase 2-like" evidence="2">
    <location>
        <begin position="20"/>
        <end position="129"/>
    </location>
</feature>
<dbReference type="KEGG" id="alti:ALE3EI_1805"/>
<comment type="similarity">
    <text evidence="1">Belongs to the glycosyltransferase 2 family. WaaE/KdtX subfamily.</text>
</comment>
<name>A0A7G8PVI8_9FLAO</name>
<keyword evidence="3" id="KW-0808">Transferase</keyword>
<dbReference type="RefSeq" id="WP_186987959.1">
    <property type="nucleotide sequence ID" value="NZ_CP052909.1"/>
</dbReference>
<dbReference type="InterPro" id="IPR001173">
    <property type="entry name" value="Glyco_trans_2-like"/>
</dbReference>
<evidence type="ECO:0000313" key="3">
    <source>
        <dbReference type="EMBL" id="QNJ98354.1"/>
    </source>
</evidence>
<dbReference type="SUPFAM" id="SSF53448">
    <property type="entry name" value="Nucleotide-diphospho-sugar transferases"/>
    <property type="match status" value="1"/>
</dbReference>
<proteinExistence type="inferred from homology"/>
<dbReference type="CDD" id="cd02511">
    <property type="entry name" value="Beta4Glucosyltransferase"/>
    <property type="match status" value="1"/>
</dbReference>
<accession>A0A7G8PVI8</accession>
<dbReference type="PANTHER" id="PTHR43630">
    <property type="entry name" value="POLY-BETA-1,6-N-ACETYL-D-GLUCOSAMINE SYNTHASE"/>
    <property type="match status" value="1"/>
</dbReference>